<dbReference type="Gene3D" id="2.130.10.10">
    <property type="entry name" value="YVTN repeat-like/Quinoprotein amine dehydrogenase"/>
    <property type="match status" value="1"/>
</dbReference>
<dbReference type="SMART" id="SM00320">
    <property type="entry name" value="WD40"/>
    <property type="match status" value="4"/>
</dbReference>
<dbReference type="Pfam" id="PF24796">
    <property type="entry name" value="WDR55"/>
    <property type="match status" value="1"/>
</dbReference>
<evidence type="ECO:0000313" key="7">
    <source>
        <dbReference type="EMBL" id="KND01423.1"/>
    </source>
</evidence>
<dbReference type="GeneID" id="27686760"/>
<dbReference type="InParanoid" id="A0A0L0HK64"/>
<dbReference type="EMBL" id="KQ257454">
    <property type="protein sequence ID" value="KND01423.1"/>
    <property type="molecule type" value="Genomic_DNA"/>
</dbReference>
<evidence type="ECO:0000256" key="2">
    <source>
        <dbReference type="ARBA" id="ARBA00022574"/>
    </source>
</evidence>
<organism evidence="7 8">
    <name type="scientific">Spizellomyces punctatus (strain DAOM BR117)</name>
    <dbReference type="NCBI Taxonomy" id="645134"/>
    <lineage>
        <taxon>Eukaryota</taxon>
        <taxon>Fungi</taxon>
        <taxon>Fungi incertae sedis</taxon>
        <taxon>Chytridiomycota</taxon>
        <taxon>Chytridiomycota incertae sedis</taxon>
        <taxon>Chytridiomycetes</taxon>
        <taxon>Spizellomycetales</taxon>
        <taxon>Spizellomycetaceae</taxon>
        <taxon>Spizellomyces</taxon>
    </lineage>
</organism>
<evidence type="ECO:0000313" key="8">
    <source>
        <dbReference type="Proteomes" id="UP000053201"/>
    </source>
</evidence>
<dbReference type="InterPro" id="IPR050505">
    <property type="entry name" value="WDR55/POC1"/>
</dbReference>
<evidence type="ECO:0000256" key="5">
    <source>
        <dbReference type="ARBA" id="ARBA00039514"/>
    </source>
</evidence>
<dbReference type="STRING" id="645134.A0A0L0HK64"/>
<dbReference type="OrthoDB" id="2288928at2759"/>
<feature type="region of interest" description="Disordered" evidence="6">
    <location>
        <begin position="168"/>
        <end position="265"/>
    </location>
</feature>
<keyword evidence="8" id="KW-1185">Reference proteome</keyword>
<keyword evidence="3" id="KW-0677">Repeat</keyword>
<dbReference type="RefSeq" id="XP_016609462.1">
    <property type="nucleotide sequence ID" value="XM_016751502.1"/>
</dbReference>
<feature type="compositionally biased region" description="Basic residues" evidence="6">
    <location>
        <begin position="237"/>
        <end position="248"/>
    </location>
</feature>
<name>A0A0L0HK64_SPIPD</name>
<dbReference type="OMA" id="GERWPRI"/>
<comment type="similarity">
    <text evidence="1">Belongs to the WD repeat WDR55 family.</text>
</comment>
<feature type="compositionally biased region" description="Acidic residues" evidence="6">
    <location>
        <begin position="168"/>
        <end position="180"/>
    </location>
</feature>
<dbReference type="PANTHER" id="PTHR44019">
    <property type="entry name" value="WD REPEAT-CONTAINING PROTEIN 55"/>
    <property type="match status" value="1"/>
</dbReference>
<evidence type="ECO:0000256" key="6">
    <source>
        <dbReference type="SAM" id="MobiDB-lite"/>
    </source>
</evidence>
<dbReference type="AlphaFoldDB" id="A0A0L0HK64"/>
<dbReference type="Proteomes" id="UP000053201">
    <property type="component" value="Unassembled WGS sequence"/>
</dbReference>
<proteinExistence type="inferred from homology"/>
<reference evidence="7 8" key="1">
    <citation type="submission" date="2009-08" db="EMBL/GenBank/DDBJ databases">
        <title>The Genome Sequence of Spizellomyces punctatus strain DAOM BR117.</title>
        <authorList>
            <consortium name="The Broad Institute Genome Sequencing Platform"/>
            <person name="Russ C."/>
            <person name="Cuomo C."/>
            <person name="Shea T."/>
            <person name="Young S.K."/>
            <person name="Zeng Q."/>
            <person name="Koehrsen M."/>
            <person name="Haas B."/>
            <person name="Borodovsky M."/>
            <person name="Guigo R."/>
            <person name="Alvarado L."/>
            <person name="Berlin A."/>
            <person name="Bochicchio J."/>
            <person name="Borenstein D."/>
            <person name="Chapman S."/>
            <person name="Chen Z."/>
            <person name="Engels R."/>
            <person name="Freedman E."/>
            <person name="Gellesch M."/>
            <person name="Goldberg J."/>
            <person name="Griggs A."/>
            <person name="Gujja S."/>
            <person name="Heiman D."/>
            <person name="Hepburn T."/>
            <person name="Howarth C."/>
            <person name="Jen D."/>
            <person name="Larson L."/>
            <person name="Lewis B."/>
            <person name="Mehta T."/>
            <person name="Park D."/>
            <person name="Pearson M."/>
            <person name="Roberts A."/>
            <person name="Saif S."/>
            <person name="Shenoy N."/>
            <person name="Sisk P."/>
            <person name="Stolte C."/>
            <person name="Sykes S."/>
            <person name="Thomson T."/>
            <person name="Walk T."/>
            <person name="White J."/>
            <person name="Yandava C."/>
            <person name="Burger G."/>
            <person name="Gray M.W."/>
            <person name="Holland P.W.H."/>
            <person name="King N."/>
            <person name="Lang F.B.F."/>
            <person name="Roger A.J."/>
            <person name="Ruiz-Trillo I."/>
            <person name="Lander E."/>
            <person name="Nusbaum C."/>
        </authorList>
    </citation>
    <scope>NUCLEOTIDE SEQUENCE [LARGE SCALE GENOMIC DNA]</scope>
    <source>
        <strain evidence="7 8">DAOM BR117</strain>
    </source>
</reference>
<dbReference type="InterPro" id="IPR001680">
    <property type="entry name" value="WD40_rpt"/>
</dbReference>
<dbReference type="VEuPathDB" id="FungiDB:SPPG_03228"/>
<dbReference type="PANTHER" id="PTHR44019:SF20">
    <property type="entry name" value="WD REPEAT-CONTAINING PROTEIN 55"/>
    <property type="match status" value="1"/>
</dbReference>
<accession>A0A0L0HK64</accession>
<dbReference type="SUPFAM" id="SSF50978">
    <property type="entry name" value="WD40 repeat-like"/>
    <property type="match status" value="1"/>
</dbReference>
<dbReference type="InterPro" id="IPR036322">
    <property type="entry name" value="WD40_repeat_dom_sf"/>
</dbReference>
<evidence type="ECO:0000256" key="1">
    <source>
        <dbReference type="ARBA" id="ARBA00007625"/>
    </source>
</evidence>
<evidence type="ECO:0000256" key="4">
    <source>
        <dbReference type="ARBA" id="ARBA00039238"/>
    </source>
</evidence>
<dbReference type="FunCoup" id="A0A0L0HK64">
    <property type="interactions" value="489"/>
</dbReference>
<dbReference type="eggNOG" id="KOG2444">
    <property type="taxonomic scope" value="Eukaryota"/>
</dbReference>
<sequence>MKYHENVDFISDMSFVEHKKTLLATGGDGCLSIFDIRKSKPVAVSENQDDELLCVEVVRNTTKAVVGTQDGVLLLFSWGDWGDCTDRFPGHPSSVDSIVKVDDSTIMTASGDGIIRAIGILPNRLVGAVGDHGDMPIERIRLTRDGTWVGTCSHDSTVRFWSVEEALREDEEDEVAEEQDLTAQDNGDKDKDDQSENEDDAVGNSTIEASPEPIGSKRTNPNASSDEDSSDEETKERQRKKKPKKAKRGIGGVKKANAAFFADID</sequence>
<gene>
    <name evidence="7" type="ORF">SPPG_03228</name>
</gene>
<evidence type="ECO:0000256" key="3">
    <source>
        <dbReference type="ARBA" id="ARBA00022737"/>
    </source>
</evidence>
<protein>
    <recommendedName>
        <fullName evidence="4">WD repeat-containing protein JIP5</fullName>
    </recommendedName>
    <alternativeName>
        <fullName evidence="5">WD repeat-containing protein jip5</fullName>
    </alternativeName>
</protein>
<keyword evidence="2" id="KW-0853">WD repeat</keyword>
<dbReference type="InterPro" id="IPR015943">
    <property type="entry name" value="WD40/YVTN_repeat-like_dom_sf"/>
</dbReference>